<dbReference type="AlphaFoldDB" id="A0A0E9V1G3"/>
<reference evidence="1" key="2">
    <citation type="journal article" date="2015" name="Fish Shellfish Immunol.">
        <title>Early steps in the European eel (Anguilla anguilla)-Vibrio vulnificus interaction in the gills: Role of the RtxA13 toxin.</title>
        <authorList>
            <person name="Callol A."/>
            <person name="Pajuelo D."/>
            <person name="Ebbesson L."/>
            <person name="Teles M."/>
            <person name="MacKenzie S."/>
            <person name="Amaro C."/>
        </authorList>
    </citation>
    <scope>NUCLEOTIDE SEQUENCE</scope>
</reference>
<evidence type="ECO:0000313" key="1">
    <source>
        <dbReference type="EMBL" id="JAH71816.1"/>
    </source>
</evidence>
<dbReference type="EMBL" id="GBXM01036761">
    <property type="protein sequence ID" value="JAH71816.1"/>
    <property type="molecule type" value="Transcribed_RNA"/>
</dbReference>
<proteinExistence type="predicted"/>
<protein>
    <submittedName>
        <fullName evidence="1">Uncharacterized protein</fullName>
    </submittedName>
</protein>
<accession>A0A0E9V1G3</accession>
<name>A0A0E9V1G3_ANGAN</name>
<organism evidence="1">
    <name type="scientific">Anguilla anguilla</name>
    <name type="common">European freshwater eel</name>
    <name type="synonym">Muraena anguilla</name>
    <dbReference type="NCBI Taxonomy" id="7936"/>
    <lineage>
        <taxon>Eukaryota</taxon>
        <taxon>Metazoa</taxon>
        <taxon>Chordata</taxon>
        <taxon>Craniata</taxon>
        <taxon>Vertebrata</taxon>
        <taxon>Euteleostomi</taxon>
        <taxon>Actinopterygii</taxon>
        <taxon>Neopterygii</taxon>
        <taxon>Teleostei</taxon>
        <taxon>Anguilliformes</taxon>
        <taxon>Anguillidae</taxon>
        <taxon>Anguilla</taxon>
    </lineage>
</organism>
<reference evidence="1" key="1">
    <citation type="submission" date="2014-11" db="EMBL/GenBank/DDBJ databases">
        <authorList>
            <person name="Amaro Gonzalez C."/>
        </authorList>
    </citation>
    <scope>NUCLEOTIDE SEQUENCE</scope>
</reference>
<sequence>MKQNRLSEHRGNHSGVH</sequence>